<dbReference type="GO" id="GO:0023052">
    <property type="term" value="P:signaling"/>
    <property type="evidence" value="ECO:0007669"/>
    <property type="project" value="InterPro"/>
</dbReference>
<dbReference type="InterPro" id="IPR005026">
    <property type="entry name" value="SAPAP"/>
</dbReference>
<feature type="compositionally biased region" description="Basic residues" evidence="2">
    <location>
        <begin position="69"/>
        <end position="81"/>
    </location>
</feature>
<sequence>MDVSHFLRRPRRGSPDPGEKTSEEVTRCEKKEAKEKRNSKLHLLRGIGGGGEGIESKDEMSSPSIRILSKGKGKGKCSSRGKCKEDEETEMLNRLAEYRLRKQEKKATDAKGKKPVFKVGAVHHKPYSFNQEIPKSFTFKSNIGSQSSKKSSQEDHLSISPSSKETADCLTNDISMETPPQKENIVNHVPIERPPINKTPFKPPLPTLAEEKEEGIDLFKAPYPSTPSSRRHRRSSISPLIDALRTDICFKRGTSSDIRRAKKGLPSKLTSPFDNIFREIDHARLSGKSLEDELGVVDHNEVPCMKKDVTIFRKLYADNVDKLISLSDVWENVEAPGEELKGRLSATVGKARLIISKKGRLQQFSNLVDNCEFGRGEKETNTEDLRGFWDMILYQIEGIYDEFEKISVLKANNWKSKEKVVEPTIKKSPKALKKLIPPKTNKAKASSGLMAMLKAKRSQMKNEITSSIISSSPCNASYLKDEECKNFDGGFFQVSSPVKEAIKTNPSPKIQKMNCITPRSSTSSYLRKSILMNSVMKVSSSARRSICSLDESTDLPKICVSSIEDEGNISRNVSIPNGLLVCVTVNYVNSGRDSAYCGQNYSRT</sequence>
<evidence type="ECO:0000313" key="3">
    <source>
        <dbReference type="EMBL" id="CAF2769975.1"/>
    </source>
</evidence>
<evidence type="ECO:0000313" key="4">
    <source>
        <dbReference type="Proteomes" id="UP000675881"/>
    </source>
</evidence>
<feature type="compositionally biased region" description="Basic and acidic residues" evidence="2">
    <location>
        <begin position="13"/>
        <end position="38"/>
    </location>
</feature>
<feature type="compositionally biased region" description="Basic residues" evidence="2">
    <location>
        <begin position="1"/>
        <end position="12"/>
    </location>
</feature>
<evidence type="ECO:0000256" key="1">
    <source>
        <dbReference type="ARBA" id="ARBA00008839"/>
    </source>
</evidence>
<dbReference type="PANTHER" id="PTHR12353:SF1">
    <property type="entry name" value="DISKS LARGE-ASSOCIATED PROTEIN 5"/>
    <property type="match status" value="1"/>
</dbReference>
<keyword evidence="4" id="KW-1185">Reference proteome</keyword>
<name>A0A7R8GZS7_LEPSM</name>
<evidence type="ECO:0000256" key="2">
    <source>
        <dbReference type="SAM" id="MobiDB-lite"/>
    </source>
</evidence>
<gene>
    <name evidence="3" type="ORF">LSAA_1281</name>
</gene>
<reference evidence="3" key="1">
    <citation type="submission" date="2021-02" db="EMBL/GenBank/DDBJ databases">
        <authorList>
            <person name="Bekaert M."/>
        </authorList>
    </citation>
    <scope>NUCLEOTIDE SEQUENCE</scope>
    <source>
        <strain evidence="3">IoA-00</strain>
    </source>
</reference>
<feature type="region of interest" description="Disordered" evidence="2">
    <location>
        <begin position="1"/>
        <end position="86"/>
    </location>
</feature>
<organism evidence="3 4">
    <name type="scientific">Lepeophtheirus salmonis</name>
    <name type="common">Salmon louse</name>
    <name type="synonym">Caligus salmonis</name>
    <dbReference type="NCBI Taxonomy" id="72036"/>
    <lineage>
        <taxon>Eukaryota</taxon>
        <taxon>Metazoa</taxon>
        <taxon>Ecdysozoa</taxon>
        <taxon>Arthropoda</taxon>
        <taxon>Crustacea</taxon>
        <taxon>Multicrustacea</taxon>
        <taxon>Hexanauplia</taxon>
        <taxon>Copepoda</taxon>
        <taxon>Siphonostomatoida</taxon>
        <taxon>Caligidae</taxon>
        <taxon>Lepeophtheirus</taxon>
    </lineage>
</organism>
<proteinExistence type="inferred from homology"/>
<comment type="similarity">
    <text evidence="1">Belongs to the SAPAP family.</text>
</comment>
<dbReference type="EMBL" id="HG994580">
    <property type="protein sequence ID" value="CAF2769975.1"/>
    <property type="molecule type" value="Genomic_DNA"/>
</dbReference>
<dbReference type="Pfam" id="PF03359">
    <property type="entry name" value="GKAP"/>
    <property type="match status" value="1"/>
</dbReference>
<dbReference type="Proteomes" id="UP000675881">
    <property type="component" value="Chromosome 1"/>
</dbReference>
<feature type="region of interest" description="Disordered" evidence="2">
    <location>
        <begin position="140"/>
        <end position="166"/>
    </location>
</feature>
<accession>A0A7R8GZS7</accession>
<dbReference type="PANTHER" id="PTHR12353">
    <property type="entry name" value="DISKS LARGE-ASSOCIATED PROTEIN DAP SAP90/PSD-95-ASSOCIATED PROTEIN"/>
    <property type="match status" value="1"/>
</dbReference>
<protein>
    <submittedName>
        <fullName evidence="3">DLGAP5</fullName>
    </submittedName>
</protein>
<dbReference type="AlphaFoldDB" id="A0A7R8GZS7"/>